<dbReference type="PROSITE" id="PS51186">
    <property type="entry name" value="GNAT"/>
    <property type="match status" value="1"/>
</dbReference>
<dbReference type="InterPro" id="IPR016181">
    <property type="entry name" value="Acyl_CoA_acyltransferase"/>
</dbReference>
<dbReference type="SUPFAM" id="SSF55729">
    <property type="entry name" value="Acyl-CoA N-acyltransferases (Nat)"/>
    <property type="match status" value="1"/>
</dbReference>
<proteinExistence type="predicted"/>
<feature type="domain" description="N-acetyltransferase" evidence="2">
    <location>
        <begin position="35"/>
        <end position="227"/>
    </location>
</feature>
<dbReference type="Pfam" id="PF13508">
    <property type="entry name" value="Acetyltransf_7"/>
    <property type="match status" value="1"/>
</dbReference>
<dbReference type="STRING" id="39692.BST38_24330"/>
<name>A0A375YNK8_MYCPF</name>
<reference evidence="3 4" key="1">
    <citation type="submission" date="2018-05" db="EMBL/GenBank/DDBJ databases">
        <authorList>
            <consortium name="IHU Genomes"/>
        </authorList>
    </citation>
    <scope>NUCLEOTIDE SEQUENCE [LARGE SCALE GENOMIC DNA]</scope>
    <source>
        <strain evidence="3 4">P7335</strain>
    </source>
</reference>
<dbReference type="EMBL" id="UEGS01000001">
    <property type="protein sequence ID" value="SRX82735.1"/>
    <property type="molecule type" value="Genomic_DNA"/>
</dbReference>
<evidence type="ECO:0000313" key="4">
    <source>
        <dbReference type="Proteomes" id="UP000252008"/>
    </source>
</evidence>
<dbReference type="GO" id="GO:0016747">
    <property type="term" value="F:acyltransferase activity, transferring groups other than amino-acyl groups"/>
    <property type="evidence" value="ECO:0007669"/>
    <property type="project" value="InterPro"/>
</dbReference>
<evidence type="ECO:0000256" key="1">
    <source>
        <dbReference type="SAM" id="MobiDB-lite"/>
    </source>
</evidence>
<evidence type="ECO:0000259" key="2">
    <source>
        <dbReference type="PROSITE" id="PS51186"/>
    </source>
</evidence>
<sequence length="229" mass="25629">MTYTAGGSQRIHFPNNGGGRTIQLREGEPLATRLIELSPADMQQRLGDALAIYVDAMRYPRGTEHQRASMWLEHIRRQGWKAVAAVEVPDEMAGDTPDAPPPSAPMLGIAYGYCGAPDQWWQQQVISGLRRSGADGSRIEELMTSYFELTELHIHPHAQGRGLGEALIRRLLDGRTERQVLLSTPEINGEDNRAWRLYRRLGFTDVIRGYHFAGDPRAFAILGRTLPLT</sequence>
<dbReference type="CDD" id="cd04301">
    <property type="entry name" value="NAT_SF"/>
    <property type="match status" value="1"/>
</dbReference>
<dbReference type="Gene3D" id="3.40.630.30">
    <property type="match status" value="1"/>
</dbReference>
<evidence type="ECO:0000313" key="3">
    <source>
        <dbReference type="EMBL" id="SRX82735.1"/>
    </source>
</evidence>
<organism evidence="3 4">
    <name type="scientific">Mycolicibacterium parafortuitum</name>
    <name type="common">Mycobacterium parafortuitum</name>
    <dbReference type="NCBI Taxonomy" id="39692"/>
    <lineage>
        <taxon>Bacteria</taxon>
        <taxon>Bacillati</taxon>
        <taxon>Actinomycetota</taxon>
        <taxon>Actinomycetes</taxon>
        <taxon>Mycobacteriales</taxon>
        <taxon>Mycobacteriaceae</taxon>
        <taxon>Mycolicibacterium</taxon>
    </lineage>
</organism>
<keyword evidence="3" id="KW-0808">Transferase</keyword>
<dbReference type="AlphaFoldDB" id="A0A375YNK8"/>
<keyword evidence="4" id="KW-1185">Reference proteome</keyword>
<dbReference type="Proteomes" id="UP000252008">
    <property type="component" value="Unassembled WGS sequence"/>
</dbReference>
<protein>
    <submittedName>
        <fullName evidence="3">GCN5-related N-acetyltransferase [Mycobacterium tuberculosis H37Rv]</fullName>
    </submittedName>
</protein>
<accession>A0A375YNK8</accession>
<dbReference type="InterPro" id="IPR000182">
    <property type="entry name" value="GNAT_dom"/>
</dbReference>
<feature type="region of interest" description="Disordered" evidence="1">
    <location>
        <begin position="1"/>
        <end position="20"/>
    </location>
</feature>
<gene>
    <name evidence="3" type="ORF">MPP7335_04501</name>
</gene>